<dbReference type="EMBL" id="JACPUR010000004">
    <property type="protein sequence ID" value="MBI3126490.1"/>
    <property type="molecule type" value="Genomic_DNA"/>
</dbReference>
<dbReference type="SUPFAM" id="SSF53850">
    <property type="entry name" value="Periplasmic binding protein-like II"/>
    <property type="match status" value="1"/>
</dbReference>
<keyword evidence="1" id="KW-0732">Signal</keyword>
<organism evidence="2 3">
    <name type="scientific">Tectimicrobiota bacterium</name>
    <dbReference type="NCBI Taxonomy" id="2528274"/>
    <lineage>
        <taxon>Bacteria</taxon>
        <taxon>Pseudomonadati</taxon>
        <taxon>Nitrospinota/Tectimicrobiota group</taxon>
        <taxon>Candidatus Tectimicrobiota</taxon>
    </lineage>
</organism>
<dbReference type="Gene3D" id="3.40.190.10">
    <property type="entry name" value="Periplasmic binding protein-like II"/>
    <property type="match status" value="2"/>
</dbReference>
<feature type="chain" id="PRO_5037573371" evidence="1">
    <location>
        <begin position="26"/>
        <end position="329"/>
    </location>
</feature>
<comment type="caution">
    <text evidence="2">The sequence shown here is derived from an EMBL/GenBank/DDBJ whole genome shotgun (WGS) entry which is preliminary data.</text>
</comment>
<name>A0A932MLE4_UNCTE</name>
<feature type="signal peptide" evidence="1">
    <location>
        <begin position="1"/>
        <end position="25"/>
    </location>
</feature>
<reference evidence="2" key="1">
    <citation type="submission" date="2020-07" db="EMBL/GenBank/DDBJ databases">
        <title>Huge and variable diversity of episymbiotic CPR bacteria and DPANN archaea in groundwater ecosystems.</title>
        <authorList>
            <person name="He C.Y."/>
            <person name="Keren R."/>
            <person name="Whittaker M."/>
            <person name="Farag I.F."/>
            <person name="Doudna J."/>
            <person name="Cate J.H.D."/>
            <person name="Banfield J.F."/>
        </authorList>
    </citation>
    <scope>NUCLEOTIDE SEQUENCE</scope>
    <source>
        <strain evidence="2">NC_groundwater_763_Ag_S-0.2um_68_21</strain>
    </source>
</reference>
<accession>A0A932MLE4</accession>
<evidence type="ECO:0000256" key="1">
    <source>
        <dbReference type="SAM" id="SignalP"/>
    </source>
</evidence>
<sequence length="329" mass="35786">MKITRSIAAALLAACLAVPAASASAAQEAPKSLTLSAGAIGQNWYMLAALLGENLKKMYGTTQITVMAGGGVANVNLLDQGTIDFGLTSTDLYVAAMKGIAPYKKPHKDVLAVGNIQAVSVYYFMVDKSKGLKSIQEYAQKKMPLRFCTFRKAGPPAVSALRLFQEMGVKEQDISKWGGKINFMDWPNCVSLARDGHVDALIGGTGMPSPFHAEVASARDVEILPVPEPMIKTMVDKYGYIPVTIPKGLYNIVKKDTPSFGWSGYILTRRQTPPQTVYDMTKSLYESADRIRKLHSSLASYDVKKLVADVPGPFHPGAERFYKEKGILK</sequence>
<dbReference type="Proteomes" id="UP000782312">
    <property type="component" value="Unassembled WGS sequence"/>
</dbReference>
<dbReference type="PANTHER" id="PTHR42941:SF1">
    <property type="entry name" value="SLL1037 PROTEIN"/>
    <property type="match status" value="1"/>
</dbReference>
<dbReference type="PANTHER" id="PTHR42941">
    <property type="entry name" value="SLL1037 PROTEIN"/>
    <property type="match status" value="1"/>
</dbReference>
<gene>
    <name evidence="2" type="ORF">HYZ11_02665</name>
</gene>
<proteinExistence type="predicted"/>
<dbReference type="NCBIfam" id="TIGR02122">
    <property type="entry name" value="TRAP_TAXI"/>
    <property type="match status" value="1"/>
</dbReference>
<protein>
    <submittedName>
        <fullName evidence="2">TAXI family TRAP transporter solute-binding subunit</fullName>
    </submittedName>
</protein>
<dbReference type="Pfam" id="PF16868">
    <property type="entry name" value="NMT1_3"/>
    <property type="match status" value="1"/>
</dbReference>
<dbReference type="InterPro" id="IPR011852">
    <property type="entry name" value="TRAP_TAXI"/>
</dbReference>
<evidence type="ECO:0000313" key="2">
    <source>
        <dbReference type="EMBL" id="MBI3126490.1"/>
    </source>
</evidence>
<dbReference type="AlphaFoldDB" id="A0A932MLE4"/>
<evidence type="ECO:0000313" key="3">
    <source>
        <dbReference type="Proteomes" id="UP000782312"/>
    </source>
</evidence>